<protein>
    <submittedName>
        <fullName evidence="1">Uncharacterized protein</fullName>
    </submittedName>
</protein>
<dbReference type="OrthoDB" id="1204at2759"/>
<comment type="caution">
    <text evidence="1">The sequence shown here is derived from an EMBL/GenBank/DDBJ whole genome shotgun (WGS) entry which is preliminary data.</text>
</comment>
<keyword evidence="2" id="KW-1185">Reference proteome</keyword>
<accession>A0A1Y2D1S9</accession>
<organism evidence="1 2">
    <name type="scientific">Rhizoclosmatium globosum</name>
    <dbReference type="NCBI Taxonomy" id="329046"/>
    <lineage>
        <taxon>Eukaryota</taxon>
        <taxon>Fungi</taxon>
        <taxon>Fungi incertae sedis</taxon>
        <taxon>Chytridiomycota</taxon>
        <taxon>Chytridiomycota incertae sedis</taxon>
        <taxon>Chytridiomycetes</taxon>
        <taxon>Chytridiales</taxon>
        <taxon>Chytriomycetaceae</taxon>
        <taxon>Rhizoclosmatium</taxon>
    </lineage>
</organism>
<reference evidence="1 2" key="1">
    <citation type="submission" date="2016-07" db="EMBL/GenBank/DDBJ databases">
        <title>Pervasive Adenine N6-methylation of Active Genes in Fungi.</title>
        <authorList>
            <consortium name="DOE Joint Genome Institute"/>
            <person name="Mondo S.J."/>
            <person name="Dannebaum R.O."/>
            <person name="Kuo R.C."/>
            <person name="Labutti K."/>
            <person name="Haridas S."/>
            <person name="Kuo A."/>
            <person name="Salamov A."/>
            <person name="Ahrendt S.R."/>
            <person name="Lipzen A."/>
            <person name="Sullivan W."/>
            <person name="Andreopoulos W.B."/>
            <person name="Clum A."/>
            <person name="Lindquist E."/>
            <person name="Daum C."/>
            <person name="Ramamoorthy G.K."/>
            <person name="Gryganskyi A."/>
            <person name="Culley D."/>
            <person name="Magnuson J.K."/>
            <person name="James T.Y."/>
            <person name="O'Malley M.A."/>
            <person name="Stajich J.E."/>
            <person name="Spatafora J.W."/>
            <person name="Visel A."/>
            <person name="Grigoriev I.V."/>
        </authorList>
    </citation>
    <scope>NUCLEOTIDE SEQUENCE [LARGE SCALE GENOMIC DNA]</scope>
    <source>
        <strain evidence="1 2">JEL800</strain>
    </source>
</reference>
<proteinExistence type="predicted"/>
<evidence type="ECO:0000313" key="2">
    <source>
        <dbReference type="Proteomes" id="UP000193642"/>
    </source>
</evidence>
<dbReference type="AlphaFoldDB" id="A0A1Y2D1S9"/>
<sequence length="383" mass="41667">MPWQRASEPLDDEQFVYQTTHSLGQSVDAPDTTRVPLAQRLPSVQTTLVDSKKTPRLRNQYLSDASSPSSQVSSLALGADYSGFKKKKKHAALPHLPVNNNPNLLNTPTSASFQDYYQRPILQKRLRSSASSSVASSERSYNAMIPPTVTAHVHHPQHLSRSGMIGVGNNPGGYFTSSSSSASTAASYNNLNTHNYTNTRRGLPPLVINERTRLLPSSSSSASSSASTAANRNLEIDAGGRVTVSVSVAASTKIYAFEFELMAINWGLLWDVVLNGADLEVFVEASGDTIAAPSLPPISHAPFPIHTTSQELLATFPPLNSSYIPTTQRHTLRPCRIVIEDPSSTVGKIIYMNYPYKLVMKGSVHIVEARDEIISRECGPTYL</sequence>
<evidence type="ECO:0000313" key="1">
    <source>
        <dbReference type="EMBL" id="ORY53239.1"/>
    </source>
</evidence>
<dbReference type="Proteomes" id="UP000193642">
    <property type="component" value="Unassembled WGS sequence"/>
</dbReference>
<name>A0A1Y2D1S9_9FUNG</name>
<dbReference type="EMBL" id="MCGO01000002">
    <property type="protein sequence ID" value="ORY53239.1"/>
    <property type="molecule type" value="Genomic_DNA"/>
</dbReference>
<gene>
    <name evidence="1" type="ORF">BCR33DRAFT_711571</name>
</gene>